<dbReference type="InterPro" id="IPR004883">
    <property type="entry name" value="LOB"/>
</dbReference>
<protein>
    <submittedName>
        <fullName evidence="6">Protein lateral organ boundaries</fullName>
    </submittedName>
</protein>
<evidence type="ECO:0000313" key="6">
    <source>
        <dbReference type="EMBL" id="KAK7855403.1"/>
    </source>
</evidence>
<sequence length="259" mass="28336">MSVSLPAPSPLGCIGLPLFLLCAFGFVGGQGLLLAFSKEKDIYLQNVTFILEGQRTALEIALAREKLKMASSSSYNSPCAACKFLRRKCMPGCIFAPYFPPEEPQKFANVHKIFGASNVTKLLNELLPHQREDAVNSLAYEAEARIRDPVYGCVGAISFLQRQVQRLQKELDSANSDLIRFACNDIPTSLPPPPPHGIVNNPVQPMPPRAARPVEFSRRIGNEAGGTFYQTPSFPLSYPLPWNDNPSGDMNEGGGEGHM</sequence>
<reference evidence="6 7" key="1">
    <citation type="journal article" date="2018" name="Sci. Data">
        <title>The draft genome sequence of cork oak.</title>
        <authorList>
            <person name="Ramos A.M."/>
            <person name="Usie A."/>
            <person name="Barbosa P."/>
            <person name="Barros P.M."/>
            <person name="Capote T."/>
            <person name="Chaves I."/>
            <person name="Simoes F."/>
            <person name="Abreu I."/>
            <person name="Carrasquinho I."/>
            <person name="Faro C."/>
            <person name="Guimaraes J.B."/>
            <person name="Mendonca D."/>
            <person name="Nobrega F."/>
            <person name="Rodrigues L."/>
            <person name="Saibo N.J.M."/>
            <person name="Varela M.C."/>
            <person name="Egas C."/>
            <person name="Matos J."/>
            <person name="Miguel C.M."/>
            <person name="Oliveira M.M."/>
            <person name="Ricardo C.P."/>
            <person name="Goncalves S."/>
        </authorList>
    </citation>
    <scope>NUCLEOTIDE SEQUENCE [LARGE SCALE GENOMIC DNA]</scope>
    <source>
        <strain evidence="7">cv. HL8</strain>
    </source>
</reference>
<feature type="region of interest" description="Disordered" evidence="3">
    <location>
        <begin position="239"/>
        <end position="259"/>
    </location>
</feature>
<dbReference type="Proteomes" id="UP000237347">
    <property type="component" value="Unassembled WGS sequence"/>
</dbReference>
<keyword evidence="7" id="KW-1185">Reference proteome</keyword>
<evidence type="ECO:0000256" key="3">
    <source>
        <dbReference type="SAM" id="MobiDB-lite"/>
    </source>
</evidence>
<dbReference type="EMBL" id="PKMF04000046">
    <property type="protein sequence ID" value="KAK7855403.1"/>
    <property type="molecule type" value="Genomic_DNA"/>
</dbReference>
<comment type="caution">
    <text evidence="6">The sequence shown here is derived from an EMBL/GenBank/DDBJ whole genome shotgun (WGS) entry which is preliminary data.</text>
</comment>
<keyword evidence="4" id="KW-0472">Membrane</keyword>
<feature type="coiled-coil region" evidence="2">
    <location>
        <begin position="157"/>
        <end position="184"/>
    </location>
</feature>
<feature type="domain" description="LOB" evidence="5">
    <location>
        <begin position="77"/>
        <end position="178"/>
    </location>
</feature>
<dbReference type="PANTHER" id="PTHR31301">
    <property type="entry name" value="LOB DOMAIN-CONTAINING PROTEIN 4-RELATED"/>
    <property type="match status" value="1"/>
</dbReference>
<keyword evidence="2" id="KW-0175">Coiled coil</keyword>
<proteinExistence type="inferred from homology"/>
<organism evidence="6 7">
    <name type="scientific">Quercus suber</name>
    <name type="common">Cork oak</name>
    <dbReference type="NCBI Taxonomy" id="58331"/>
    <lineage>
        <taxon>Eukaryota</taxon>
        <taxon>Viridiplantae</taxon>
        <taxon>Streptophyta</taxon>
        <taxon>Embryophyta</taxon>
        <taxon>Tracheophyta</taxon>
        <taxon>Spermatophyta</taxon>
        <taxon>Magnoliopsida</taxon>
        <taxon>eudicotyledons</taxon>
        <taxon>Gunneridae</taxon>
        <taxon>Pentapetalae</taxon>
        <taxon>rosids</taxon>
        <taxon>fabids</taxon>
        <taxon>Fagales</taxon>
        <taxon>Fagaceae</taxon>
        <taxon>Quercus</taxon>
    </lineage>
</organism>
<dbReference type="Pfam" id="PF03195">
    <property type="entry name" value="LOB"/>
    <property type="match status" value="1"/>
</dbReference>
<name>A0AAW0LY59_QUESU</name>
<evidence type="ECO:0000256" key="2">
    <source>
        <dbReference type="SAM" id="Coils"/>
    </source>
</evidence>
<feature type="transmembrane region" description="Helical" evidence="4">
    <location>
        <begin position="14"/>
        <end position="36"/>
    </location>
</feature>
<dbReference type="PANTHER" id="PTHR31301:SF91">
    <property type="entry name" value="PROTEIN LATERAL ORGAN BOUNDARIES"/>
    <property type="match status" value="1"/>
</dbReference>
<evidence type="ECO:0000256" key="4">
    <source>
        <dbReference type="SAM" id="Phobius"/>
    </source>
</evidence>
<keyword evidence="4" id="KW-0812">Transmembrane</keyword>
<keyword evidence="4" id="KW-1133">Transmembrane helix</keyword>
<dbReference type="AlphaFoldDB" id="A0AAW0LY59"/>
<evidence type="ECO:0000313" key="7">
    <source>
        <dbReference type="Proteomes" id="UP000237347"/>
    </source>
</evidence>
<comment type="similarity">
    <text evidence="1">Belongs to the LOB domain-containing protein family.</text>
</comment>
<gene>
    <name evidence="6" type="primary">LOB</name>
    <name evidence="6" type="ORF">CFP56_028286</name>
</gene>
<evidence type="ECO:0000259" key="5">
    <source>
        <dbReference type="PROSITE" id="PS50891"/>
    </source>
</evidence>
<dbReference type="PROSITE" id="PS50891">
    <property type="entry name" value="LOB"/>
    <property type="match status" value="1"/>
</dbReference>
<evidence type="ECO:0000256" key="1">
    <source>
        <dbReference type="ARBA" id="ARBA00005474"/>
    </source>
</evidence>
<accession>A0AAW0LY59</accession>